<feature type="chain" id="PRO_5046085641" evidence="1">
    <location>
        <begin position="28"/>
        <end position="380"/>
    </location>
</feature>
<sequence length="380" mass="39661">MRWTRPLAALALTPVVTSLLAVAPAAAAPAPADSAPETLGRYVAFGDSFVSGPGITPKRAGDCERSTRNFPSLVAAAVPVSGFTDASCGGARIGDLWAAQRDNPPQLDALTPDTGLVTFGTLGGNDVGLVGRAAGCLASDCTGTPDDEYHQSIDATLPRLVEGIQETKRRAPDAVIAVIGYGTYLPPGGCPDNPALSAFSPAEADYIQGLIDHLSDVLEQAAEAEEVLFVDMREIPGSLDHTVCAAPDQQWIRALDTYGDGAPLHPSAAGHEAMAGQVLEVLAYAPTEPPVAIGPVRVGATCAAGDLRVRVRAGDAPVTKVVFRLGNHRLGVDRRAPWVLERRAAGLAGHRGRLTAQVTLRSDEQSLTLRRAVPRPACLR</sequence>
<dbReference type="InterPro" id="IPR013830">
    <property type="entry name" value="SGNH_hydro"/>
</dbReference>
<gene>
    <name evidence="3" type="ORF">ACFPKY_10830</name>
</gene>
<dbReference type="Pfam" id="PF13472">
    <property type="entry name" value="Lipase_GDSL_2"/>
    <property type="match status" value="1"/>
</dbReference>
<reference evidence="4" key="1">
    <citation type="journal article" date="2019" name="Int. J. Syst. Evol. Microbiol.">
        <title>The Global Catalogue of Microorganisms (GCM) 10K type strain sequencing project: providing services to taxonomists for standard genome sequencing and annotation.</title>
        <authorList>
            <consortium name="The Broad Institute Genomics Platform"/>
            <consortium name="The Broad Institute Genome Sequencing Center for Infectious Disease"/>
            <person name="Wu L."/>
            <person name="Ma J."/>
        </authorList>
    </citation>
    <scope>NUCLEOTIDE SEQUENCE [LARGE SCALE GENOMIC DNA]</scope>
    <source>
        <strain evidence="4">KACC 13778</strain>
    </source>
</reference>
<keyword evidence="1" id="KW-0732">Signal</keyword>
<feature type="signal peptide" evidence="1">
    <location>
        <begin position="1"/>
        <end position="27"/>
    </location>
</feature>
<dbReference type="SUPFAM" id="SSF52266">
    <property type="entry name" value="SGNH hydrolase"/>
    <property type="match status" value="1"/>
</dbReference>
<dbReference type="EMBL" id="JBHSMD010000003">
    <property type="protein sequence ID" value="MFC5493601.1"/>
    <property type="molecule type" value="Genomic_DNA"/>
</dbReference>
<dbReference type="PANTHER" id="PTHR37981">
    <property type="entry name" value="LIPASE 2"/>
    <property type="match status" value="1"/>
</dbReference>
<evidence type="ECO:0000259" key="2">
    <source>
        <dbReference type="Pfam" id="PF13472"/>
    </source>
</evidence>
<keyword evidence="4" id="KW-1185">Reference proteome</keyword>
<evidence type="ECO:0000256" key="1">
    <source>
        <dbReference type="SAM" id="SignalP"/>
    </source>
</evidence>
<dbReference type="InterPro" id="IPR036514">
    <property type="entry name" value="SGNH_hydro_sf"/>
</dbReference>
<dbReference type="Gene3D" id="3.40.50.1110">
    <property type="entry name" value="SGNH hydrolase"/>
    <property type="match status" value="1"/>
</dbReference>
<feature type="domain" description="SGNH hydrolase-type esterase" evidence="2">
    <location>
        <begin position="44"/>
        <end position="273"/>
    </location>
</feature>
<evidence type="ECO:0000313" key="4">
    <source>
        <dbReference type="Proteomes" id="UP001595956"/>
    </source>
</evidence>
<name>A0ABW0N125_9ACTN</name>
<dbReference type="InterPro" id="IPR037460">
    <property type="entry name" value="SEST-like"/>
</dbReference>
<dbReference type="GO" id="GO:0016787">
    <property type="term" value="F:hydrolase activity"/>
    <property type="evidence" value="ECO:0007669"/>
    <property type="project" value="UniProtKB-KW"/>
</dbReference>
<dbReference type="CDD" id="cd01823">
    <property type="entry name" value="SEST_like"/>
    <property type="match status" value="1"/>
</dbReference>
<dbReference type="Proteomes" id="UP001595956">
    <property type="component" value="Unassembled WGS sequence"/>
</dbReference>
<keyword evidence="3" id="KW-0378">Hydrolase</keyword>
<proteinExistence type="predicted"/>
<comment type="caution">
    <text evidence="3">The sequence shown here is derived from an EMBL/GenBank/DDBJ whole genome shotgun (WGS) entry which is preliminary data.</text>
</comment>
<protein>
    <submittedName>
        <fullName evidence="3">SGNH/GDSL hydrolase family protein</fullName>
        <ecNumber evidence="3">3.1.-.-</ecNumber>
    </submittedName>
</protein>
<dbReference type="PANTHER" id="PTHR37981:SF1">
    <property type="entry name" value="SGNH HYDROLASE-TYPE ESTERASE DOMAIN-CONTAINING PROTEIN"/>
    <property type="match status" value="1"/>
</dbReference>
<accession>A0ABW0N125</accession>
<organism evidence="3 4">
    <name type="scientific">Nocardioides caricicola</name>
    <dbReference type="NCBI Taxonomy" id="634770"/>
    <lineage>
        <taxon>Bacteria</taxon>
        <taxon>Bacillati</taxon>
        <taxon>Actinomycetota</taxon>
        <taxon>Actinomycetes</taxon>
        <taxon>Propionibacteriales</taxon>
        <taxon>Nocardioidaceae</taxon>
        <taxon>Nocardioides</taxon>
    </lineage>
</organism>
<dbReference type="EC" id="3.1.-.-" evidence="3"/>
<dbReference type="RefSeq" id="WP_345172953.1">
    <property type="nucleotide sequence ID" value="NZ_BAABFQ010000004.1"/>
</dbReference>
<evidence type="ECO:0000313" key="3">
    <source>
        <dbReference type="EMBL" id="MFC5493601.1"/>
    </source>
</evidence>